<evidence type="ECO:0000256" key="2">
    <source>
        <dbReference type="ARBA" id="ARBA00022771"/>
    </source>
</evidence>
<accession>A0ABW3G8D9</accession>
<dbReference type="PANTHER" id="PTHR33823">
    <property type="entry name" value="RNA POLYMERASE-BINDING TRANSCRIPTION FACTOR DKSA-RELATED"/>
    <property type="match status" value="1"/>
</dbReference>
<dbReference type="EMBL" id="JBHTIL010000001">
    <property type="protein sequence ID" value="MFD0925122.1"/>
    <property type="molecule type" value="Genomic_DNA"/>
</dbReference>
<dbReference type="InterPro" id="IPR037187">
    <property type="entry name" value="DnaK_N"/>
</dbReference>
<name>A0ABW3G8D9_9NOCA</name>
<evidence type="ECO:0000313" key="6">
    <source>
        <dbReference type="EMBL" id="MFD0925122.1"/>
    </source>
</evidence>
<dbReference type="PROSITE" id="PS51128">
    <property type="entry name" value="ZF_DKSA_2"/>
    <property type="match status" value="1"/>
</dbReference>
<dbReference type="SUPFAM" id="SSF109635">
    <property type="entry name" value="DnaK suppressor protein DksA, alpha-hairpin domain"/>
    <property type="match status" value="1"/>
</dbReference>
<reference evidence="7" key="1">
    <citation type="journal article" date="2019" name="Int. J. Syst. Evol. Microbiol.">
        <title>The Global Catalogue of Microorganisms (GCM) 10K type strain sequencing project: providing services to taxonomists for standard genome sequencing and annotation.</title>
        <authorList>
            <consortium name="The Broad Institute Genomics Platform"/>
            <consortium name="The Broad Institute Genome Sequencing Center for Infectious Disease"/>
            <person name="Wu L."/>
            <person name="Ma J."/>
        </authorList>
    </citation>
    <scope>NUCLEOTIDE SEQUENCE [LARGE SCALE GENOMIC DNA]</scope>
    <source>
        <strain evidence="7">CCUG 50873</strain>
    </source>
</reference>
<evidence type="ECO:0000313" key="7">
    <source>
        <dbReference type="Proteomes" id="UP001597068"/>
    </source>
</evidence>
<dbReference type="Proteomes" id="UP001597068">
    <property type="component" value="Unassembled WGS sequence"/>
</dbReference>
<dbReference type="InterPro" id="IPR000962">
    <property type="entry name" value="Znf_DskA_TraR"/>
</dbReference>
<keyword evidence="1" id="KW-0479">Metal-binding</keyword>
<organism evidence="6 7">
    <name type="scientific">Williamsia deligens</name>
    <dbReference type="NCBI Taxonomy" id="321325"/>
    <lineage>
        <taxon>Bacteria</taxon>
        <taxon>Bacillati</taxon>
        <taxon>Actinomycetota</taxon>
        <taxon>Actinomycetes</taxon>
        <taxon>Mycobacteriales</taxon>
        <taxon>Nocardiaceae</taxon>
        <taxon>Williamsia</taxon>
    </lineage>
</organism>
<evidence type="ECO:0000256" key="4">
    <source>
        <dbReference type="PROSITE-ProRule" id="PRU00510"/>
    </source>
</evidence>
<dbReference type="SUPFAM" id="SSF57716">
    <property type="entry name" value="Glucocorticoid receptor-like (DNA-binding domain)"/>
    <property type="match status" value="1"/>
</dbReference>
<keyword evidence="7" id="KW-1185">Reference proteome</keyword>
<evidence type="ECO:0000256" key="1">
    <source>
        <dbReference type="ARBA" id="ARBA00022723"/>
    </source>
</evidence>
<sequence>MDSEIVRGWLVAERDEATRLITSMRARLTAVVDAAVDEHADDEHDPEGSTLAFERGQLVSQIERSSERIGEVDAALARLDDGTYGRCLSCGGEISEVRLEALPATAVCITCAGRRHRARW</sequence>
<dbReference type="RefSeq" id="WP_253646901.1">
    <property type="nucleotide sequence ID" value="NZ_BAAAMO010000002.1"/>
</dbReference>
<keyword evidence="2" id="KW-0863">Zinc-finger</keyword>
<feature type="zinc finger region" description="dksA C4-type" evidence="4">
    <location>
        <begin position="87"/>
        <end position="111"/>
    </location>
</feature>
<keyword evidence="3" id="KW-0862">Zinc</keyword>
<proteinExistence type="predicted"/>
<comment type="caution">
    <text evidence="6">The sequence shown here is derived from an EMBL/GenBank/DDBJ whole genome shotgun (WGS) entry which is preliminary data.</text>
</comment>
<evidence type="ECO:0000256" key="3">
    <source>
        <dbReference type="ARBA" id="ARBA00022833"/>
    </source>
</evidence>
<gene>
    <name evidence="6" type="ORF">ACFQ04_05160</name>
</gene>
<protein>
    <submittedName>
        <fullName evidence="6">TraR/DksA family transcriptional regulator</fullName>
    </submittedName>
</protein>
<feature type="domain" description="Zinc finger DksA/TraR C4-type" evidence="5">
    <location>
        <begin position="82"/>
        <end position="115"/>
    </location>
</feature>
<dbReference type="Gene3D" id="1.20.120.910">
    <property type="entry name" value="DksA, coiled-coil domain"/>
    <property type="match status" value="1"/>
</dbReference>
<dbReference type="PANTHER" id="PTHR33823:SF2">
    <property type="entry name" value="RNA POLYMERASE-BINDING TRANSCRIPTION FACTOR DKSA"/>
    <property type="match status" value="1"/>
</dbReference>
<dbReference type="Pfam" id="PF01258">
    <property type="entry name" value="zf-dskA_traR"/>
    <property type="match status" value="1"/>
</dbReference>
<evidence type="ECO:0000259" key="5">
    <source>
        <dbReference type="Pfam" id="PF01258"/>
    </source>
</evidence>